<evidence type="ECO:0000313" key="1">
    <source>
        <dbReference type="EMBL" id="EWS76735.1"/>
    </source>
</evidence>
<dbReference type="Proteomes" id="UP000009168">
    <property type="component" value="Unassembled WGS sequence"/>
</dbReference>
<dbReference type="EMBL" id="GG662864">
    <property type="protein sequence ID" value="EWS76735.1"/>
    <property type="molecule type" value="Genomic_DNA"/>
</dbReference>
<proteinExistence type="predicted"/>
<sequence length="188" mass="22371">MSSLVSSQTQSNQEYVKIEQGHDMGSLSEVNKNYINTNFFNNIPRTRDIVKNGTISHDDQTFGILNQKIQDTFQVNIKYVSLQEFFKLPQNGISQDNVKKILDQIQGNNISNLIKNYVEKYINKRKEKLFDVSDMFKIESEEKQYKIWNLEQNQLIVPKLDNLFQKSDKYNFTKIRKRNQKIIRFRMF</sequence>
<name>W7XBH2_TETTS</name>
<reference evidence="2" key="1">
    <citation type="journal article" date="2006" name="PLoS Biol.">
        <title>Macronuclear genome sequence of the ciliate Tetrahymena thermophila, a model eukaryote.</title>
        <authorList>
            <person name="Eisen J.A."/>
            <person name="Coyne R.S."/>
            <person name="Wu M."/>
            <person name="Wu D."/>
            <person name="Thiagarajan M."/>
            <person name="Wortman J.R."/>
            <person name="Badger J.H."/>
            <person name="Ren Q."/>
            <person name="Amedeo P."/>
            <person name="Jones K.M."/>
            <person name="Tallon L.J."/>
            <person name="Delcher A.L."/>
            <person name="Salzberg S.L."/>
            <person name="Silva J.C."/>
            <person name="Haas B.J."/>
            <person name="Majoros W.H."/>
            <person name="Farzad M."/>
            <person name="Carlton J.M."/>
            <person name="Smith R.K. Jr."/>
            <person name="Garg J."/>
            <person name="Pearlman R.E."/>
            <person name="Karrer K.M."/>
            <person name="Sun L."/>
            <person name="Manning G."/>
            <person name="Elde N.C."/>
            <person name="Turkewitz A.P."/>
            <person name="Asai D.J."/>
            <person name="Wilkes D.E."/>
            <person name="Wang Y."/>
            <person name="Cai H."/>
            <person name="Collins K."/>
            <person name="Stewart B.A."/>
            <person name="Lee S.R."/>
            <person name="Wilamowska K."/>
            <person name="Weinberg Z."/>
            <person name="Ruzzo W.L."/>
            <person name="Wloga D."/>
            <person name="Gaertig J."/>
            <person name="Frankel J."/>
            <person name="Tsao C.-C."/>
            <person name="Gorovsky M.A."/>
            <person name="Keeling P.J."/>
            <person name="Waller R.F."/>
            <person name="Patron N.J."/>
            <person name="Cherry J.M."/>
            <person name="Stover N.A."/>
            <person name="Krieger C.J."/>
            <person name="del Toro C."/>
            <person name="Ryder H.F."/>
            <person name="Williamson S.C."/>
            <person name="Barbeau R.A."/>
            <person name="Hamilton E.P."/>
            <person name="Orias E."/>
        </authorList>
    </citation>
    <scope>NUCLEOTIDE SEQUENCE [LARGE SCALE GENOMIC DNA]</scope>
    <source>
        <strain evidence="2">SB210</strain>
    </source>
</reference>
<organism evidence="1 2">
    <name type="scientific">Tetrahymena thermophila (strain SB210)</name>
    <dbReference type="NCBI Taxonomy" id="312017"/>
    <lineage>
        <taxon>Eukaryota</taxon>
        <taxon>Sar</taxon>
        <taxon>Alveolata</taxon>
        <taxon>Ciliophora</taxon>
        <taxon>Intramacronucleata</taxon>
        <taxon>Oligohymenophorea</taxon>
        <taxon>Hymenostomatida</taxon>
        <taxon>Tetrahymenina</taxon>
        <taxon>Tetrahymenidae</taxon>
        <taxon>Tetrahymena</taxon>
    </lineage>
</organism>
<protein>
    <submittedName>
        <fullName evidence="1">Uncharacterized protein</fullName>
    </submittedName>
</protein>
<gene>
    <name evidence="1" type="ORF">TTHERM_000548088</name>
</gene>
<dbReference type="AlphaFoldDB" id="W7XBH2"/>
<accession>W7XBH2</accession>
<keyword evidence="2" id="KW-1185">Reference proteome</keyword>
<evidence type="ECO:0000313" key="2">
    <source>
        <dbReference type="Proteomes" id="UP000009168"/>
    </source>
</evidence>
<dbReference type="KEGG" id="tet:TTHERM_000548088"/>
<dbReference type="GeneID" id="24439514"/>
<dbReference type="RefSeq" id="XP_012650728.1">
    <property type="nucleotide sequence ID" value="XM_012795274.1"/>
</dbReference>
<dbReference type="InParanoid" id="W7XBH2"/>